<dbReference type="Gene3D" id="2.40.420.20">
    <property type="match status" value="1"/>
</dbReference>
<dbReference type="PANTHER" id="PTHR30158:SF3">
    <property type="entry name" value="MULTIDRUG EFFLUX PUMP SUBUNIT ACRA-RELATED"/>
    <property type="match status" value="1"/>
</dbReference>
<protein>
    <submittedName>
        <fullName evidence="9">Efflux RND transporter periplasmic adaptor subunit</fullName>
    </submittedName>
</protein>
<evidence type="ECO:0000259" key="6">
    <source>
        <dbReference type="Pfam" id="PF25917"/>
    </source>
</evidence>
<dbReference type="AlphaFoldDB" id="A0A432XML1"/>
<comment type="subcellular location">
    <subcellularLocation>
        <location evidence="1">Cell inner membrane</location>
        <topology evidence="1">Lipid-anchor</topology>
    </subcellularLocation>
</comment>
<dbReference type="GO" id="GO:0046677">
    <property type="term" value="P:response to antibiotic"/>
    <property type="evidence" value="ECO:0007669"/>
    <property type="project" value="TreeGrafter"/>
</dbReference>
<dbReference type="Pfam" id="PF25917">
    <property type="entry name" value="BSH_RND"/>
    <property type="match status" value="1"/>
</dbReference>
<feature type="domain" description="Multidrug resistance protein MdtA-like C-terminal permuted SH3" evidence="8">
    <location>
        <begin position="307"/>
        <end position="369"/>
    </location>
</feature>
<evidence type="ECO:0000259" key="5">
    <source>
        <dbReference type="Pfam" id="PF25876"/>
    </source>
</evidence>
<organism evidence="9 10">
    <name type="scientific">Pseudidiomarina donghaiensis</name>
    <dbReference type="NCBI Taxonomy" id="519452"/>
    <lineage>
        <taxon>Bacteria</taxon>
        <taxon>Pseudomonadati</taxon>
        <taxon>Pseudomonadota</taxon>
        <taxon>Gammaproteobacteria</taxon>
        <taxon>Alteromonadales</taxon>
        <taxon>Idiomarinaceae</taxon>
        <taxon>Pseudidiomarina</taxon>
    </lineage>
</organism>
<dbReference type="InterPro" id="IPR058625">
    <property type="entry name" value="MdtA-like_BSH"/>
</dbReference>
<dbReference type="GO" id="GO:0022857">
    <property type="term" value="F:transmembrane transporter activity"/>
    <property type="evidence" value="ECO:0007669"/>
    <property type="project" value="InterPro"/>
</dbReference>
<feature type="signal peptide" evidence="4">
    <location>
        <begin position="1"/>
        <end position="21"/>
    </location>
</feature>
<dbReference type="PANTHER" id="PTHR30158">
    <property type="entry name" value="ACRA/E-RELATED COMPONENT OF DRUG EFFLUX TRANSPORTER"/>
    <property type="match status" value="1"/>
</dbReference>
<evidence type="ECO:0000259" key="7">
    <source>
        <dbReference type="Pfam" id="PF25944"/>
    </source>
</evidence>
<evidence type="ECO:0000313" key="9">
    <source>
        <dbReference type="EMBL" id="RUO49944.1"/>
    </source>
</evidence>
<feature type="domain" description="Multidrug resistance protein MdtA-like alpha-helical hairpin" evidence="5">
    <location>
        <begin position="106"/>
        <end position="176"/>
    </location>
</feature>
<gene>
    <name evidence="9" type="ORF">CWE24_05615</name>
</gene>
<accession>A0A432XML1</accession>
<dbReference type="SUPFAM" id="SSF111369">
    <property type="entry name" value="HlyD-like secretion proteins"/>
    <property type="match status" value="1"/>
</dbReference>
<dbReference type="InterPro" id="IPR058627">
    <property type="entry name" value="MdtA-like_C"/>
</dbReference>
<proteinExistence type="inferred from homology"/>
<evidence type="ECO:0000256" key="1">
    <source>
        <dbReference type="ARBA" id="ARBA00004519"/>
    </source>
</evidence>
<dbReference type="NCBIfam" id="TIGR01730">
    <property type="entry name" value="RND_mfp"/>
    <property type="match status" value="1"/>
</dbReference>
<reference evidence="10" key="1">
    <citation type="journal article" date="2018" name="Front. Microbiol.">
        <title>Genome-Based Analysis Reveals the Taxonomy and Diversity of the Family Idiomarinaceae.</title>
        <authorList>
            <person name="Liu Y."/>
            <person name="Lai Q."/>
            <person name="Shao Z."/>
        </authorList>
    </citation>
    <scope>NUCLEOTIDE SEQUENCE [LARGE SCALE GENOMIC DNA]</scope>
    <source>
        <strain evidence="10">908033</strain>
    </source>
</reference>
<dbReference type="Proteomes" id="UP000286985">
    <property type="component" value="Unassembled WGS sequence"/>
</dbReference>
<dbReference type="OrthoDB" id="9800613at2"/>
<evidence type="ECO:0000256" key="2">
    <source>
        <dbReference type="ARBA" id="ARBA00009477"/>
    </source>
</evidence>
<dbReference type="FunFam" id="2.40.420.20:FF:000001">
    <property type="entry name" value="Efflux RND transporter periplasmic adaptor subunit"/>
    <property type="match status" value="1"/>
</dbReference>
<dbReference type="EMBL" id="PIPU01000001">
    <property type="protein sequence ID" value="RUO49944.1"/>
    <property type="molecule type" value="Genomic_DNA"/>
</dbReference>
<feature type="coiled-coil region" evidence="3">
    <location>
        <begin position="93"/>
        <end position="172"/>
    </location>
</feature>
<dbReference type="Gene3D" id="2.40.50.100">
    <property type="match status" value="1"/>
</dbReference>
<dbReference type="STRING" id="519452.SAMN04488139_1264"/>
<dbReference type="RefSeq" id="WP_092838990.1">
    <property type="nucleotide sequence ID" value="NZ_FPCF01000001.1"/>
</dbReference>
<feature type="domain" description="Multidrug resistance protein MdtA-like barrel-sandwich hybrid" evidence="6">
    <location>
        <begin position="66"/>
        <end position="209"/>
    </location>
</feature>
<dbReference type="Pfam" id="PF25944">
    <property type="entry name" value="Beta-barrel_RND"/>
    <property type="match status" value="1"/>
</dbReference>
<evidence type="ECO:0000259" key="8">
    <source>
        <dbReference type="Pfam" id="PF25967"/>
    </source>
</evidence>
<evidence type="ECO:0000256" key="3">
    <source>
        <dbReference type="SAM" id="Coils"/>
    </source>
</evidence>
<dbReference type="InterPro" id="IPR058626">
    <property type="entry name" value="MdtA-like_b-barrel"/>
</dbReference>
<comment type="similarity">
    <text evidence="2">Belongs to the membrane fusion protein (MFP) (TC 8.A.1) family.</text>
</comment>
<evidence type="ECO:0000313" key="10">
    <source>
        <dbReference type="Proteomes" id="UP000286985"/>
    </source>
</evidence>
<dbReference type="GO" id="GO:0005886">
    <property type="term" value="C:plasma membrane"/>
    <property type="evidence" value="ECO:0007669"/>
    <property type="project" value="UniProtKB-SubCell"/>
</dbReference>
<dbReference type="Gene3D" id="2.40.30.170">
    <property type="match status" value="1"/>
</dbReference>
<sequence length="382" mass="41389">MQQRLRKPLFVSVLASSLMLAACGDAQQQNGQTGQQQQQMTVGVVTVESRNVDLTTTLPGRASAFRVAEVRPQVNGILQSRLFEEGSMVEAGQQLYQINADMYEAELASAEADVARAKAAVKSTKSRFQRSEDLLKDKAISQQDFDEAEAAYLQAEAQLKMAQANLTRAKLNVDYTRVEAPISGRIGRSQLTEGALLSVGQAQPLTTITQLDPIYIDIAQSTSDYLKLQAAIADGRIVTDSENRAQVTVRVGEAGNYSTTGELLFNEVTVDPQTSAITLRAKLENSNHAILPGMYVRAEVGTGSLKNALLVPQTGVSRDPRGRAFAMIVNKEGQVEQRYLSVDSTIGSDWIVTDGLSAGEQVIVEGLQKIQPGMPVQTEEVK</sequence>
<dbReference type="Pfam" id="PF25967">
    <property type="entry name" value="RND-MFP_C"/>
    <property type="match status" value="1"/>
</dbReference>
<evidence type="ECO:0000256" key="4">
    <source>
        <dbReference type="SAM" id="SignalP"/>
    </source>
</evidence>
<dbReference type="Pfam" id="PF25876">
    <property type="entry name" value="HH_MFP_RND"/>
    <property type="match status" value="1"/>
</dbReference>
<keyword evidence="4" id="KW-0732">Signal</keyword>
<feature type="chain" id="PRO_5019100401" evidence="4">
    <location>
        <begin position="22"/>
        <end position="382"/>
    </location>
</feature>
<comment type="caution">
    <text evidence="9">The sequence shown here is derived from an EMBL/GenBank/DDBJ whole genome shotgun (WGS) entry which is preliminary data.</text>
</comment>
<dbReference type="InterPro" id="IPR006143">
    <property type="entry name" value="RND_pump_MFP"/>
</dbReference>
<dbReference type="Gene3D" id="1.10.287.470">
    <property type="entry name" value="Helix hairpin bin"/>
    <property type="match status" value="1"/>
</dbReference>
<keyword evidence="3" id="KW-0175">Coiled coil</keyword>
<dbReference type="InterPro" id="IPR058624">
    <property type="entry name" value="MdtA-like_HH"/>
</dbReference>
<dbReference type="PROSITE" id="PS51257">
    <property type="entry name" value="PROKAR_LIPOPROTEIN"/>
    <property type="match status" value="1"/>
</dbReference>
<feature type="domain" description="Multidrug resistance protein MdtA-like beta-barrel" evidence="7">
    <location>
        <begin position="213"/>
        <end position="301"/>
    </location>
</feature>
<name>A0A432XML1_9GAMM</name>
<keyword evidence="10" id="KW-1185">Reference proteome</keyword>